<dbReference type="KEGG" id="pfy:PFICI_11510"/>
<accession>W3WQJ9</accession>
<keyword evidence="3" id="KW-1185">Reference proteome</keyword>
<organism evidence="2 3">
    <name type="scientific">Pestalotiopsis fici (strain W106-1 / CGMCC3.15140)</name>
    <dbReference type="NCBI Taxonomy" id="1229662"/>
    <lineage>
        <taxon>Eukaryota</taxon>
        <taxon>Fungi</taxon>
        <taxon>Dikarya</taxon>
        <taxon>Ascomycota</taxon>
        <taxon>Pezizomycotina</taxon>
        <taxon>Sordariomycetes</taxon>
        <taxon>Xylariomycetidae</taxon>
        <taxon>Amphisphaeriales</taxon>
        <taxon>Sporocadaceae</taxon>
        <taxon>Pestalotiopsis</taxon>
    </lineage>
</organism>
<protein>
    <submittedName>
        <fullName evidence="2">Uncharacterized protein</fullName>
    </submittedName>
</protein>
<evidence type="ECO:0000313" key="3">
    <source>
        <dbReference type="Proteomes" id="UP000030651"/>
    </source>
</evidence>
<reference evidence="3" key="1">
    <citation type="journal article" date="2015" name="BMC Genomics">
        <title>Genomic and transcriptomic analysis of the endophytic fungus Pestalotiopsis fici reveals its lifestyle and high potential for synthesis of natural products.</title>
        <authorList>
            <person name="Wang X."/>
            <person name="Zhang X."/>
            <person name="Liu L."/>
            <person name="Xiang M."/>
            <person name="Wang W."/>
            <person name="Sun X."/>
            <person name="Che Y."/>
            <person name="Guo L."/>
            <person name="Liu G."/>
            <person name="Guo L."/>
            <person name="Wang C."/>
            <person name="Yin W.B."/>
            <person name="Stadler M."/>
            <person name="Zhang X."/>
            <person name="Liu X."/>
        </authorList>
    </citation>
    <scope>NUCLEOTIDE SEQUENCE [LARGE SCALE GENOMIC DNA]</scope>
    <source>
        <strain evidence="3">W106-1 / CGMCC3.15140</strain>
    </source>
</reference>
<dbReference type="EMBL" id="KI912117">
    <property type="protein sequence ID" value="ETS76123.1"/>
    <property type="molecule type" value="Genomic_DNA"/>
</dbReference>
<feature type="compositionally biased region" description="Low complexity" evidence="1">
    <location>
        <begin position="67"/>
        <end position="81"/>
    </location>
</feature>
<gene>
    <name evidence="2" type="ORF">PFICI_11510</name>
</gene>
<feature type="compositionally biased region" description="Polar residues" evidence="1">
    <location>
        <begin position="1"/>
        <end position="23"/>
    </location>
</feature>
<dbReference type="InParanoid" id="W3WQJ9"/>
<sequence>MRPTQQAPKEANTVFSNKENSAPTPRKSHKNDDQAALMELRARREAKSKNPRLPNWAKEAVASQGRSTPSTSASPAPAAAPVRRAKNPFQ</sequence>
<dbReference type="Proteomes" id="UP000030651">
    <property type="component" value="Unassembled WGS sequence"/>
</dbReference>
<name>W3WQJ9_PESFW</name>
<evidence type="ECO:0000313" key="2">
    <source>
        <dbReference type="EMBL" id="ETS76123.1"/>
    </source>
</evidence>
<dbReference type="GeneID" id="19276523"/>
<proteinExistence type="predicted"/>
<feature type="region of interest" description="Disordered" evidence="1">
    <location>
        <begin position="1"/>
        <end position="90"/>
    </location>
</feature>
<dbReference type="RefSeq" id="XP_007838282.1">
    <property type="nucleotide sequence ID" value="XM_007840091.1"/>
</dbReference>
<evidence type="ECO:0000256" key="1">
    <source>
        <dbReference type="SAM" id="MobiDB-lite"/>
    </source>
</evidence>
<dbReference type="HOGENOM" id="CLU_2441578_0_0_1"/>
<dbReference type="AlphaFoldDB" id="W3WQJ9"/>